<organism evidence="11 12">
    <name type="scientific">Kuraishia capsulata CBS 1993</name>
    <dbReference type="NCBI Taxonomy" id="1382522"/>
    <lineage>
        <taxon>Eukaryota</taxon>
        <taxon>Fungi</taxon>
        <taxon>Dikarya</taxon>
        <taxon>Ascomycota</taxon>
        <taxon>Saccharomycotina</taxon>
        <taxon>Pichiomycetes</taxon>
        <taxon>Pichiales</taxon>
        <taxon>Pichiaceae</taxon>
        <taxon>Kuraishia</taxon>
    </lineage>
</organism>
<dbReference type="PROSITE" id="PS00039">
    <property type="entry name" value="DEAD_ATP_HELICASE"/>
    <property type="match status" value="1"/>
</dbReference>
<dbReference type="PANTHER" id="PTHR24031">
    <property type="entry name" value="RNA HELICASE"/>
    <property type="match status" value="1"/>
</dbReference>
<proteinExistence type="inferred from homology"/>
<dbReference type="SMART" id="SM00490">
    <property type="entry name" value="HELICc"/>
    <property type="match status" value="1"/>
</dbReference>
<keyword evidence="2 6" id="KW-0378">Hydrolase</keyword>
<dbReference type="InterPro" id="IPR001650">
    <property type="entry name" value="Helicase_C-like"/>
</dbReference>
<dbReference type="InterPro" id="IPR014001">
    <property type="entry name" value="Helicase_ATP-bd"/>
</dbReference>
<gene>
    <name evidence="11" type="ORF">KUCA_T00000576001</name>
</gene>
<evidence type="ECO:0000313" key="11">
    <source>
        <dbReference type="EMBL" id="CDK24610.1"/>
    </source>
</evidence>
<comment type="domain">
    <text evidence="7">The Q motif is unique to and characteristic of the DEAD box family of RNA helicases and controls ATP binding and hydrolysis.</text>
</comment>
<dbReference type="AlphaFoldDB" id="W6MS08"/>
<name>W6MS08_9ASCO</name>
<evidence type="ECO:0000256" key="8">
    <source>
        <dbReference type="SAM" id="MobiDB-lite"/>
    </source>
</evidence>
<dbReference type="OrthoDB" id="193716at2759"/>
<evidence type="ECO:0000256" key="6">
    <source>
        <dbReference type="RuleBase" id="RU000492"/>
    </source>
</evidence>
<reference evidence="11" key="2">
    <citation type="submission" date="2014-02" db="EMBL/GenBank/DDBJ databases">
        <title>Complete DNA sequence of /Kuraishia capsulata/ illustrates novel genomic features among budding yeasts (/Saccharomycotina/).</title>
        <authorList>
            <person name="Morales L."/>
            <person name="Noel B."/>
            <person name="Porcel B."/>
            <person name="Marcet-Houben M."/>
            <person name="Hullo M-F."/>
            <person name="Sacerdot C."/>
            <person name="Tekaia F."/>
            <person name="Leh-Louis V."/>
            <person name="Despons L."/>
            <person name="Khanna V."/>
            <person name="Aury J-M."/>
            <person name="Barbe V."/>
            <person name="Couloux A."/>
            <person name="Labadie K."/>
            <person name="Pelletier E."/>
            <person name="Souciet J-L."/>
            <person name="Boekhout T."/>
            <person name="Gabaldon T."/>
            <person name="Wincker P."/>
            <person name="Dujon B."/>
        </authorList>
    </citation>
    <scope>NUCLEOTIDE SEQUENCE</scope>
    <source>
        <strain evidence="11">CBS 1993</strain>
    </source>
</reference>
<dbReference type="GO" id="GO:0005524">
    <property type="term" value="F:ATP binding"/>
    <property type="evidence" value="ECO:0007669"/>
    <property type="project" value="UniProtKB-UniRule"/>
</dbReference>
<feature type="region of interest" description="Disordered" evidence="8">
    <location>
        <begin position="543"/>
        <end position="656"/>
    </location>
</feature>
<evidence type="ECO:0000259" key="10">
    <source>
        <dbReference type="PROSITE" id="PS51194"/>
    </source>
</evidence>
<dbReference type="Gene3D" id="3.40.50.300">
    <property type="entry name" value="P-loop containing nucleotide triphosphate hydrolases"/>
    <property type="match status" value="2"/>
</dbReference>
<evidence type="ECO:0000259" key="9">
    <source>
        <dbReference type="PROSITE" id="PS51192"/>
    </source>
</evidence>
<dbReference type="GO" id="GO:0003724">
    <property type="term" value="F:RNA helicase activity"/>
    <property type="evidence" value="ECO:0007669"/>
    <property type="project" value="UniProtKB-EC"/>
</dbReference>
<feature type="compositionally biased region" description="Gly residues" evidence="8">
    <location>
        <begin position="555"/>
        <end position="618"/>
    </location>
</feature>
<dbReference type="PROSITE" id="PS51192">
    <property type="entry name" value="HELICASE_ATP_BIND_1"/>
    <property type="match status" value="1"/>
</dbReference>
<dbReference type="Pfam" id="PF00270">
    <property type="entry name" value="DEAD"/>
    <property type="match status" value="1"/>
</dbReference>
<dbReference type="GO" id="GO:0016787">
    <property type="term" value="F:hydrolase activity"/>
    <property type="evidence" value="ECO:0007669"/>
    <property type="project" value="UniProtKB-KW"/>
</dbReference>
<comment type="catalytic activity">
    <reaction evidence="7">
        <text>ATP + H2O = ADP + phosphate + H(+)</text>
        <dbReference type="Rhea" id="RHEA:13065"/>
        <dbReference type="ChEBI" id="CHEBI:15377"/>
        <dbReference type="ChEBI" id="CHEBI:15378"/>
        <dbReference type="ChEBI" id="CHEBI:30616"/>
        <dbReference type="ChEBI" id="CHEBI:43474"/>
        <dbReference type="ChEBI" id="CHEBI:456216"/>
        <dbReference type="EC" id="3.6.4.13"/>
    </reaction>
</comment>
<reference evidence="11" key="1">
    <citation type="submission" date="2013-12" db="EMBL/GenBank/DDBJ databases">
        <authorList>
            <person name="Genoscope - CEA"/>
        </authorList>
    </citation>
    <scope>NUCLEOTIDE SEQUENCE</scope>
    <source>
        <strain evidence="11">CBS 1993</strain>
    </source>
</reference>
<dbReference type="SUPFAM" id="SSF52540">
    <property type="entry name" value="P-loop containing nucleoside triphosphate hydrolases"/>
    <property type="match status" value="1"/>
</dbReference>
<feature type="domain" description="Helicase C-terminal" evidence="10">
    <location>
        <begin position="311"/>
        <end position="472"/>
    </location>
</feature>
<evidence type="ECO:0000256" key="1">
    <source>
        <dbReference type="ARBA" id="ARBA00022741"/>
    </source>
</evidence>
<keyword evidence="5 7" id="KW-0694">RNA-binding</keyword>
<feature type="compositionally biased region" description="Low complexity" evidence="8">
    <location>
        <begin position="619"/>
        <end position="639"/>
    </location>
</feature>
<feature type="compositionally biased region" description="Gly residues" evidence="8">
    <location>
        <begin position="640"/>
        <end position="649"/>
    </location>
</feature>
<evidence type="ECO:0000256" key="7">
    <source>
        <dbReference type="RuleBase" id="RU365068"/>
    </source>
</evidence>
<dbReference type="SMART" id="SM00487">
    <property type="entry name" value="DEXDc"/>
    <property type="match status" value="1"/>
</dbReference>
<dbReference type="EMBL" id="HG793125">
    <property type="protein sequence ID" value="CDK24610.1"/>
    <property type="molecule type" value="Genomic_DNA"/>
</dbReference>
<dbReference type="Pfam" id="PF00271">
    <property type="entry name" value="Helicase_C"/>
    <property type="match status" value="1"/>
</dbReference>
<dbReference type="GeneID" id="34518015"/>
<dbReference type="STRING" id="1382522.W6MS08"/>
<evidence type="ECO:0000256" key="4">
    <source>
        <dbReference type="ARBA" id="ARBA00022840"/>
    </source>
</evidence>
<dbReference type="EC" id="3.6.4.13" evidence="7"/>
<dbReference type="InterPro" id="IPR027417">
    <property type="entry name" value="P-loop_NTPase"/>
</dbReference>
<dbReference type="InterPro" id="IPR000629">
    <property type="entry name" value="RNA-helicase_DEAD-box_CS"/>
</dbReference>
<keyword evidence="3 6" id="KW-0347">Helicase</keyword>
<dbReference type="GO" id="GO:0003723">
    <property type="term" value="F:RNA binding"/>
    <property type="evidence" value="ECO:0007669"/>
    <property type="project" value="UniProtKB-UniRule"/>
</dbReference>
<comment type="function">
    <text evidence="7">RNA helicase.</text>
</comment>
<keyword evidence="12" id="KW-1185">Reference proteome</keyword>
<keyword evidence="1 6" id="KW-0547">Nucleotide-binding</keyword>
<evidence type="ECO:0000256" key="5">
    <source>
        <dbReference type="ARBA" id="ARBA00022884"/>
    </source>
</evidence>
<sequence length="656" mass="71303">MSPILHLASRSLPLRLSGWLSFSRGFSSVPRLFQESGAAGSTATVSEMIPSANVADSRLNAELKKLFVKHAGPTFTPVQHESIAEFLDSKVGIVVRAKTGTGKTLAFGVPIFQDLLEDKSYDPNYIHSVVLSPTRDLATQTTAGLMKFVEDSRSLSKCGGVLSVVGGLPIQRQVDAVTRSRYVPSIVSATPGRLIDLLSRRDFAEKFSKVRYLIIDEADEMVSNDFLFAIEEIMAVLRKNSVVENDVKFKTMMFSATMSDSVFTMGKKVLGKDFHYIDCNHGSNETNSMIKQSLIKTDSLFHSYAAAIQFVLDNAADRTFKPIIFFASTANVELFKSMLFNVMKANDGAFMRQFMLHGKMRQNHRDRAQMSFRKGTNVALIASNVAARGMDFPEVSHVLQVGVNHDISSYTHRVGRTGRGGKEGHSVLILTKAELPFAEALKKEGNVFEDITDYQSTPEFDEAVKNGLRNPSDAHEMALASLNSCLSLPQNVARYMNHEDLVGECAAFVQVYDEEKLFIPDYLVKNLKVNTTFLREHFKISDRVTNKASRPSRGGFSGGSKGGFSSGGRGGFSSRGGSRGGYSSGESRGGYSSGSRGGYSSGGSRGGYSSGGSRGGYSSGSRGSYSRDSSDSYSSNSRGGSRGSRGGNSRGDRFES</sequence>
<dbReference type="CDD" id="cd18787">
    <property type="entry name" value="SF2_C_DEAD"/>
    <property type="match status" value="1"/>
</dbReference>
<protein>
    <recommendedName>
        <fullName evidence="7">ATP-dependent RNA helicase</fullName>
        <ecNumber evidence="7">3.6.4.13</ecNumber>
    </recommendedName>
</protein>
<evidence type="ECO:0000313" key="12">
    <source>
        <dbReference type="Proteomes" id="UP000019384"/>
    </source>
</evidence>
<dbReference type="PROSITE" id="PS51194">
    <property type="entry name" value="HELICASE_CTER"/>
    <property type="match status" value="1"/>
</dbReference>
<comment type="similarity">
    <text evidence="6">Belongs to the DEAD box helicase family.</text>
</comment>
<dbReference type="Proteomes" id="UP000019384">
    <property type="component" value="Unassembled WGS sequence"/>
</dbReference>
<feature type="domain" description="Helicase ATP-binding" evidence="9">
    <location>
        <begin position="84"/>
        <end position="276"/>
    </location>
</feature>
<evidence type="ECO:0000256" key="2">
    <source>
        <dbReference type="ARBA" id="ARBA00022801"/>
    </source>
</evidence>
<dbReference type="HOGENOM" id="CLU_003041_21_0_1"/>
<keyword evidence="4 6" id="KW-0067">ATP-binding</keyword>
<evidence type="ECO:0000256" key="3">
    <source>
        <dbReference type="ARBA" id="ARBA00022806"/>
    </source>
</evidence>
<dbReference type="RefSeq" id="XP_022456627.1">
    <property type="nucleotide sequence ID" value="XM_022605127.1"/>
</dbReference>
<accession>W6MS08</accession>
<dbReference type="InterPro" id="IPR011545">
    <property type="entry name" value="DEAD/DEAH_box_helicase_dom"/>
</dbReference>